<gene>
    <name evidence="4" type="primary">flp_0</name>
    <name evidence="4" type="ORF">LSUE1_G001341</name>
</gene>
<evidence type="ECO:0000259" key="3">
    <source>
        <dbReference type="Pfam" id="PF11954"/>
    </source>
</evidence>
<dbReference type="AlphaFoldDB" id="A0A8T9CFI6"/>
<evidence type="ECO:0000259" key="2">
    <source>
        <dbReference type="Pfam" id="PF00144"/>
    </source>
</evidence>
<dbReference type="Proteomes" id="UP000469558">
    <property type="component" value="Unassembled WGS sequence"/>
</dbReference>
<evidence type="ECO:0000313" key="4">
    <source>
        <dbReference type="EMBL" id="TVY83976.1"/>
    </source>
</evidence>
<dbReference type="Gene3D" id="2.40.128.600">
    <property type="match status" value="1"/>
</dbReference>
<dbReference type="PANTHER" id="PTHR46825:SF9">
    <property type="entry name" value="BETA-LACTAMASE-RELATED DOMAIN-CONTAINING PROTEIN"/>
    <property type="match status" value="1"/>
</dbReference>
<dbReference type="EMBL" id="QGMK01000132">
    <property type="protein sequence ID" value="TVY83976.1"/>
    <property type="molecule type" value="Genomic_DNA"/>
</dbReference>
<feature type="domain" description="Peptidase S12 Pab87-related C-terminal" evidence="3">
    <location>
        <begin position="398"/>
        <end position="501"/>
    </location>
</feature>
<sequence length="502" mass="56802">MSKASSFMQDGKFTPEFNTLVTETIERWNVPGFSIAVIDGDITCAGGYGLASLSEEKVKPETLFHCASMTKAFTAASVSFLVDDNEKYSDIQWTTPVSKIIRDDFVLSDSMYTEHVTVEDILSHRTGFPDHDDACFGIFGENPDTPKSVTRKLRHLPLNKPLRTTYQYSNMMYVAASHAVETVTGRSLGSFLREKLWEPLGMSNTYFGMSDLEHHLKISDLAHGYHWVENEDKYIEVPWLEQPEGSGAGEMISNVHDFAKFLRAMIFKAGPISEEGHNELVKPRTIIHEDTKPFSCPPLYALGWEINTFHGELVIGHDGSIQGFGSKMLYIPRLEWGVVAFGNTETAYTAHKKICGELIDDLLNIPAENRFDWNEHLAKEMDEPECKTVEEIYPDLPEKKLPLTLSLDAYTGTYEHEGYGRFVVELKDDKLVIDAMDRTWRSILTFVHVSGEFFVVEMLDWATKEIDRFKAEFQIGADGQAAKMGIALIDDIDDELIWFQKG</sequence>
<dbReference type="SUPFAM" id="SSF56601">
    <property type="entry name" value="beta-lactamase/transpeptidase-like"/>
    <property type="match status" value="1"/>
</dbReference>
<accession>A0A8T9CFI6</accession>
<dbReference type="PANTHER" id="PTHR46825">
    <property type="entry name" value="D-ALANYL-D-ALANINE-CARBOXYPEPTIDASE/ENDOPEPTIDASE AMPH"/>
    <property type="match status" value="1"/>
</dbReference>
<comment type="similarity">
    <text evidence="1">Belongs to the peptidase S12 family.</text>
</comment>
<protein>
    <submittedName>
        <fullName evidence="4">Protein flp</fullName>
    </submittedName>
</protein>
<comment type="caution">
    <text evidence="4">The sequence shown here is derived from an EMBL/GenBank/DDBJ whole genome shotgun (WGS) entry which is preliminary data.</text>
</comment>
<dbReference type="Pfam" id="PF00144">
    <property type="entry name" value="Beta-lactamase"/>
    <property type="match status" value="1"/>
</dbReference>
<proteinExistence type="inferred from homology"/>
<name>A0A8T9CFI6_9HELO</name>
<feature type="domain" description="Beta-lactamase-related" evidence="2">
    <location>
        <begin position="18"/>
        <end position="346"/>
    </location>
</feature>
<organism evidence="4 5">
    <name type="scientific">Lachnellula suecica</name>
    <dbReference type="NCBI Taxonomy" id="602035"/>
    <lineage>
        <taxon>Eukaryota</taxon>
        <taxon>Fungi</taxon>
        <taxon>Dikarya</taxon>
        <taxon>Ascomycota</taxon>
        <taxon>Pezizomycotina</taxon>
        <taxon>Leotiomycetes</taxon>
        <taxon>Helotiales</taxon>
        <taxon>Lachnaceae</taxon>
        <taxon>Lachnellula</taxon>
    </lineage>
</organism>
<keyword evidence="5" id="KW-1185">Reference proteome</keyword>
<dbReference type="OrthoDB" id="5946976at2759"/>
<evidence type="ECO:0000313" key="5">
    <source>
        <dbReference type="Proteomes" id="UP000469558"/>
    </source>
</evidence>
<dbReference type="InterPro" id="IPR021860">
    <property type="entry name" value="Peptidase_S12_Pab87-rel_C"/>
</dbReference>
<dbReference type="InterPro" id="IPR012338">
    <property type="entry name" value="Beta-lactam/transpept-like"/>
</dbReference>
<dbReference type="InterPro" id="IPR001466">
    <property type="entry name" value="Beta-lactam-related"/>
</dbReference>
<dbReference type="InterPro" id="IPR050491">
    <property type="entry name" value="AmpC-like"/>
</dbReference>
<dbReference type="Pfam" id="PF11954">
    <property type="entry name" value="DUF3471"/>
    <property type="match status" value="1"/>
</dbReference>
<reference evidence="4 5" key="1">
    <citation type="submission" date="2018-05" db="EMBL/GenBank/DDBJ databases">
        <title>Genome sequencing and assembly of the regulated plant pathogen Lachnellula willkommii and related sister species for the development of diagnostic species identification markers.</title>
        <authorList>
            <person name="Giroux E."/>
            <person name="Bilodeau G."/>
        </authorList>
    </citation>
    <scope>NUCLEOTIDE SEQUENCE [LARGE SCALE GENOMIC DNA]</scope>
    <source>
        <strain evidence="4 5">CBS 268.59</strain>
    </source>
</reference>
<evidence type="ECO:0000256" key="1">
    <source>
        <dbReference type="ARBA" id="ARBA00038215"/>
    </source>
</evidence>
<dbReference type="Gene3D" id="3.40.710.10">
    <property type="entry name" value="DD-peptidase/beta-lactamase superfamily"/>
    <property type="match status" value="1"/>
</dbReference>